<dbReference type="InterPro" id="IPR006342">
    <property type="entry name" value="FkbM_mtfrase"/>
</dbReference>
<dbReference type="Gene3D" id="3.40.50.150">
    <property type="entry name" value="Vaccinia Virus protein VP39"/>
    <property type="match status" value="1"/>
</dbReference>
<proteinExistence type="predicted"/>
<feature type="domain" description="Methyltransferase FkbM" evidence="1">
    <location>
        <begin position="4"/>
        <end position="123"/>
    </location>
</feature>
<accession>A0A1T2KY77</accession>
<dbReference type="AlphaFoldDB" id="A0A1T2KY77"/>
<comment type="caution">
    <text evidence="2">The sequence shown here is derived from an EMBL/GenBank/DDBJ whole genome shotgun (WGS) entry which is preliminary data.</text>
</comment>
<reference evidence="2 3" key="1">
    <citation type="submission" date="2016-11" db="EMBL/GenBank/DDBJ databases">
        <title>Mixed transmission modes and dynamic genome evolution in an obligate animal-bacterial symbiosis.</title>
        <authorList>
            <person name="Russell S.L."/>
            <person name="Corbett-Detig R.B."/>
            <person name="Cavanaugh C.M."/>
        </authorList>
    </citation>
    <scope>NUCLEOTIDE SEQUENCE [LARGE SCALE GENOMIC DNA]</scope>
    <source>
        <strain evidence="2">Se-Cadez</strain>
    </source>
</reference>
<dbReference type="InterPro" id="IPR029063">
    <property type="entry name" value="SAM-dependent_MTases_sf"/>
</dbReference>
<gene>
    <name evidence="2" type="ORF">BOW51_01445</name>
</gene>
<dbReference type="Pfam" id="PF05050">
    <property type="entry name" value="Methyltransf_21"/>
    <property type="match status" value="1"/>
</dbReference>
<evidence type="ECO:0000313" key="3">
    <source>
        <dbReference type="Proteomes" id="UP000190896"/>
    </source>
</evidence>
<evidence type="ECO:0000259" key="1">
    <source>
        <dbReference type="Pfam" id="PF05050"/>
    </source>
</evidence>
<dbReference type="SUPFAM" id="SSF53335">
    <property type="entry name" value="S-adenosyl-L-methionine-dependent methyltransferases"/>
    <property type="match status" value="1"/>
</dbReference>
<keyword evidence="3" id="KW-1185">Reference proteome</keyword>
<name>A0A1T2KY77_9GAMM</name>
<dbReference type="NCBIfam" id="TIGR01444">
    <property type="entry name" value="fkbM_fam"/>
    <property type="match status" value="1"/>
</dbReference>
<organism evidence="2 3">
    <name type="scientific">Solemya velesiana gill symbiont</name>
    <dbReference type="NCBI Taxonomy" id="1918948"/>
    <lineage>
        <taxon>Bacteria</taxon>
        <taxon>Pseudomonadati</taxon>
        <taxon>Pseudomonadota</taxon>
        <taxon>Gammaproteobacteria</taxon>
        <taxon>sulfur-oxidizing symbionts</taxon>
    </lineage>
</organism>
<sequence>MALDIGVNYGECFLSTIYSPETKILAIEANPYLVPYLNKSIHAHPSRNQMSVINALATDTPQEHTEFFINNDWSGGSTAIESIAQDDSSNTERVGTKSIRIDNLVTDNDINTSCIVFKLDVEG</sequence>
<dbReference type="Proteomes" id="UP000190896">
    <property type="component" value="Unassembled WGS sequence"/>
</dbReference>
<evidence type="ECO:0000313" key="2">
    <source>
        <dbReference type="EMBL" id="OOZ37676.1"/>
    </source>
</evidence>
<protein>
    <recommendedName>
        <fullName evidence="1">Methyltransferase FkbM domain-containing protein</fullName>
    </recommendedName>
</protein>
<dbReference type="EMBL" id="MPRJ01000005">
    <property type="protein sequence ID" value="OOZ37676.1"/>
    <property type="molecule type" value="Genomic_DNA"/>
</dbReference>
<dbReference type="RefSeq" id="WP_078485749.1">
    <property type="nucleotide sequence ID" value="NZ_MPRJ01000005.1"/>
</dbReference>